<organism evidence="2 3">
    <name type="scientific">Rhizophagus irregularis (strain DAOM 197198w)</name>
    <name type="common">Glomus intraradices</name>
    <dbReference type="NCBI Taxonomy" id="1432141"/>
    <lineage>
        <taxon>Eukaryota</taxon>
        <taxon>Fungi</taxon>
        <taxon>Fungi incertae sedis</taxon>
        <taxon>Mucoromycota</taxon>
        <taxon>Glomeromycotina</taxon>
        <taxon>Glomeromycetes</taxon>
        <taxon>Glomerales</taxon>
        <taxon>Glomeraceae</taxon>
        <taxon>Rhizophagus</taxon>
    </lineage>
</organism>
<reference evidence="2 3" key="1">
    <citation type="submission" date="2014-02" db="EMBL/GenBank/DDBJ databases">
        <title>Single nucleus genome sequencing reveals high similarity among nuclei of an endomycorrhizal fungus.</title>
        <authorList>
            <person name="Lin K."/>
            <person name="Geurts R."/>
            <person name="Zhang Z."/>
            <person name="Limpens E."/>
            <person name="Saunders D.G."/>
            <person name="Mu D."/>
            <person name="Pang E."/>
            <person name="Cao H."/>
            <person name="Cha H."/>
            <person name="Lin T."/>
            <person name="Zhou Q."/>
            <person name="Shang Y."/>
            <person name="Li Y."/>
            <person name="Ivanov S."/>
            <person name="Sharma T."/>
            <person name="Velzen R.V."/>
            <person name="Ruijter N.D."/>
            <person name="Aanen D.K."/>
            <person name="Win J."/>
            <person name="Kamoun S."/>
            <person name="Bisseling T."/>
            <person name="Huang S."/>
        </authorList>
    </citation>
    <scope>NUCLEOTIDE SEQUENCE [LARGE SCALE GENOMIC DNA]</scope>
    <source>
        <strain evidence="3">DAOM197198w</strain>
    </source>
</reference>
<evidence type="ECO:0000313" key="2">
    <source>
        <dbReference type="EMBL" id="EXX67598.1"/>
    </source>
</evidence>
<feature type="compositionally biased region" description="Basic and acidic residues" evidence="1">
    <location>
        <begin position="20"/>
        <end position="44"/>
    </location>
</feature>
<feature type="region of interest" description="Disordered" evidence="1">
    <location>
        <begin position="20"/>
        <end position="68"/>
    </location>
</feature>
<name>A0A015ML87_RHIIW</name>
<feature type="compositionally biased region" description="Basic and acidic residues" evidence="1">
    <location>
        <begin position="59"/>
        <end position="68"/>
    </location>
</feature>
<dbReference type="Proteomes" id="UP000022910">
    <property type="component" value="Unassembled WGS sequence"/>
</dbReference>
<gene>
    <name evidence="2" type="ORF">RirG_112870</name>
</gene>
<dbReference type="HOGENOM" id="CLU_2795292_0_0_1"/>
<keyword evidence="3" id="KW-1185">Reference proteome</keyword>
<sequence length="68" mass="8187">MPSGYEKSESIESCRKRLAREKQASLRERRKINDENRHPDHTEQEVNETPEIRKKRLAKERQASLRKK</sequence>
<protein>
    <submittedName>
        <fullName evidence="2">Uncharacterized protein</fullName>
    </submittedName>
</protein>
<accession>A0A015ML87</accession>
<evidence type="ECO:0000256" key="1">
    <source>
        <dbReference type="SAM" id="MobiDB-lite"/>
    </source>
</evidence>
<dbReference type="EMBL" id="JEMT01017669">
    <property type="protein sequence ID" value="EXX67598.1"/>
    <property type="molecule type" value="Genomic_DNA"/>
</dbReference>
<comment type="caution">
    <text evidence="2">The sequence shown here is derived from an EMBL/GenBank/DDBJ whole genome shotgun (WGS) entry which is preliminary data.</text>
</comment>
<proteinExistence type="predicted"/>
<dbReference type="AlphaFoldDB" id="A0A015ML87"/>
<evidence type="ECO:0000313" key="3">
    <source>
        <dbReference type="Proteomes" id="UP000022910"/>
    </source>
</evidence>